<evidence type="ECO:0000313" key="2">
    <source>
        <dbReference type="EMBL" id="KAB2574603.1"/>
    </source>
</evidence>
<gene>
    <name evidence="2" type="ORF">DBV05_g6686</name>
</gene>
<sequence length="304" mass="33297">MADIVDNDPVQMEEEEDDDENVFDIALNPGGDEGSSFRTKNDPAAPYQRSNVTERKGALDIRCTCLDVIHGLMSPEAEEFATLIVLKFKFDSRKTARRISAVNITLQFAPEQAGDPEPVVSQIAPYDSMVMVETKQTEDEKSSASVKLGAPPLAGVELGTDLGWEKSVNRETTDATKVIGSIDLLGRNYGEADSASWTLLENSTTETGVPSTMRTAILLKRQDEKPFRCDFKIEAKVDPMSSIERKLQKLFGGRPKDDPLLFDPQLPPTNKLQTYDLTALGSVDLGALSGVTFQTVLDSAVKHI</sequence>
<protein>
    <submittedName>
        <fullName evidence="2">Uncharacterized protein</fullName>
    </submittedName>
</protein>
<evidence type="ECO:0000256" key="1">
    <source>
        <dbReference type="SAM" id="MobiDB-lite"/>
    </source>
</evidence>
<comment type="caution">
    <text evidence="2">The sequence shown here is derived from an EMBL/GenBank/DDBJ whole genome shotgun (WGS) entry which is preliminary data.</text>
</comment>
<proteinExistence type="predicted"/>
<keyword evidence="3" id="KW-1185">Reference proteome</keyword>
<feature type="compositionally biased region" description="Acidic residues" evidence="1">
    <location>
        <begin position="11"/>
        <end position="22"/>
    </location>
</feature>
<dbReference type="Proteomes" id="UP000325902">
    <property type="component" value="Unassembled WGS sequence"/>
</dbReference>
<name>A0A5N5D9V1_9PEZI</name>
<dbReference type="OrthoDB" id="5030973at2759"/>
<dbReference type="EMBL" id="VCHE01000041">
    <property type="protein sequence ID" value="KAB2574603.1"/>
    <property type="molecule type" value="Genomic_DNA"/>
</dbReference>
<reference evidence="2 3" key="1">
    <citation type="journal article" date="2019" name="Sci. Rep.">
        <title>A multi-omics analysis of the grapevine pathogen Lasiodiplodia theobromae reveals that temperature affects the expression of virulence- and pathogenicity-related genes.</title>
        <authorList>
            <person name="Felix C."/>
            <person name="Meneses R."/>
            <person name="Goncalves M.F.M."/>
            <person name="Tilleman L."/>
            <person name="Duarte A.S."/>
            <person name="Jorrin-Novo J.V."/>
            <person name="Van de Peer Y."/>
            <person name="Deforce D."/>
            <person name="Van Nieuwerburgh F."/>
            <person name="Esteves A.C."/>
            <person name="Alves A."/>
        </authorList>
    </citation>
    <scope>NUCLEOTIDE SEQUENCE [LARGE SCALE GENOMIC DNA]</scope>
    <source>
        <strain evidence="2 3">LA-SOL3</strain>
    </source>
</reference>
<evidence type="ECO:0000313" key="3">
    <source>
        <dbReference type="Proteomes" id="UP000325902"/>
    </source>
</evidence>
<dbReference type="AlphaFoldDB" id="A0A5N5D9V1"/>
<organism evidence="2 3">
    <name type="scientific">Lasiodiplodia theobromae</name>
    <dbReference type="NCBI Taxonomy" id="45133"/>
    <lineage>
        <taxon>Eukaryota</taxon>
        <taxon>Fungi</taxon>
        <taxon>Dikarya</taxon>
        <taxon>Ascomycota</taxon>
        <taxon>Pezizomycotina</taxon>
        <taxon>Dothideomycetes</taxon>
        <taxon>Dothideomycetes incertae sedis</taxon>
        <taxon>Botryosphaeriales</taxon>
        <taxon>Botryosphaeriaceae</taxon>
        <taxon>Lasiodiplodia</taxon>
    </lineage>
</organism>
<accession>A0A5N5D9V1</accession>
<feature type="region of interest" description="Disordered" evidence="1">
    <location>
        <begin position="1"/>
        <end position="50"/>
    </location>
</feature>